<reference evidence="2 3" key="1">
    <citation type="journal article" date="2019" name="Nat. Ecol. Evol.">
        <title>Megaphylogeny resolves global patterns of mushroom evolution.</title>
        <authorList>
            <person name="Varga T."/>
            <person name="Krizsan K."/>
            <person name="Foldi C."/>
            <person name="Dima B."/>
            <person name="Sanchez-Garcia M."/>
            <person name="Sanchez-Ramirez S."/>
            <person name="Szollosi G.J."/>
            <person name="Szarkandi J.G."/>
            <person name="Papp V."/>
            <person name="Albert L."/>
            <person name="Andreopoulos W."/>
            <person name="Angelini C."/>
            <person name="Antonin V."/>
            <person name="Barry K.W."/>
            <person name="Bougher N.L."/>
            <person name="Buchanan P."/>
            <person name="Buyck B."/>
            <person name="Bense V."/>
            <person name="Catcheside P."/>
            <person name="Chovatia M."/>
            <person name="Cooper J."/>
            <person name="Damon W."/>
            <person name="Desjardin D."/>
            <person name="Finy P."/>
            <person name="Geml J."/>
            <person name="Haridas S."/>
            <person name="Hughes K."/>
            <person name="Justo A."/>
            <person name="Karasinski D."/>
            <person name="Kautmanova I."/>
            <person name="Kiss B."/>
            <person name="Kocsube S."/>
            <person name="Kotiranta H."/>
            <person name="LaButti K.M."/>
            <person name="Lechner B.E."/>
            <person name="Liimatainen K."/>
            <person name="Lipzen A."/>
            <person name="Lukacs Z."/>
            <person name="Mihaltcheva S."/>
            <person name="Morgado L.N."/>
            <person name="Niskanen T."/>
            <person name="Noordeloos M.E."/>
            <person name="Ohm R.A."/>
            <person name="Ortiz-Santana B."/>
            <person name="Ovrebo C."/>
            <person name="Racz N."/>
            <person name="Riley R."/>
            <person name="Savchenko A."/>
            <person name="Shiryaev A."/>
            <person name="Soop K."/>
            <person name="Spirin V."/>
            <person name="Szebenyi C."/>
            <person name="Tomsovsky M."/>
            <person name="Tulloss R.E."/>
            <person name="Uehling J."/>
            <person name="Grigoriev I.V."/>
            <person name="Vagvolgyi C."/>
            <person name="Papp T."/>
            <person name="Martin F.M."/>
            <person name="Miettinen O."/>
            <person name="Hibbett D.S."/>
            <person name="Nagy L.G."/>
        </authorList>
    </citation>
    <scope>NUCLEOTIDE SEQUENCE [LARGE SCALE GENOMIC DNA]</scope>
    <source>
        <strain evidence="2 3">CBS 962.96</strain>
    </source>
</reference>
<feature type="compositionally biased region" description="Basic residues" evidence="1">
    <location>
        <begin position="1"/>
        <end position="10"/>
    </location>
</feature>
<feature type="compositionally biased region" description="Polar residues" evidence="1">
    <location>
        <begin position="76"/>
        <end position="90"/>
    </location>
</feature>
<evidence type="ECO:0000313" key="2">
    <source>
        <dbReference type="EMBL" id="THV04771.1"/>
    </source>
</evidence>
<dbReference type="OrthoDB" id="2590620at2759"/>
<dbReference type="Proteomes" id="UP000297245">
    <property type="component" value="Unassembled WGS sequence"/>
</dbReference>
<feature type="compositionally biased region" description="Basic and acidic residues" evidence="1">
    <location>
        <begin position="11"/>
        <end position="20"/>
    </location>
</feature>
<feature type="compositionally biased region" description="Gly residues" evidence="1">
    <location>
        <begin position="204"/>
        <end position="214"/>
    </location>
</feature>
<keyword evidence="3" id="KW-1185">Reference proteome</keyword>
<organism evidence="2 3">
    <name type="scientific">Dendrothele bispora (strain CBS 962.96)</name>
    <dbReference type="NCBI Taxonomy" id="1314807"/>
    <lineage>
        <taxon>Eukaryota</taxon>
        <taxon>Fungi</taxon>
        <taxon>Dikarya</taxon>
        <taxon>Basidiomycota</taxon>
        <taxon>Agaricomycotina</taxon>
        <taxon>Agaricomycetes</taxon>
        <taxon>Agaricomycetidae</taxon>
        <taxon>Agaricales</taxon>
        <taxon>Agaricales incertae sedis</taxon>
        <taxon>Dendrothele</taxon>
    </lineage>
</organism>
<feature type="region of interest" description="Disordered" evidence="1">
    <location>
        <begin position="1"/>
        <end position="104"/>
    </location>
</feature>
<accession>A0A4S8MPR2</accession>
<gene>
    <name evidence="2" type="ORF">K435DRAFT_790771</name>
</gene>
<dbReference type="AlphaFoldDB" id="A0A4S8MPR2"/>
<feature type="compositionally biased region" description="Basic and acidic residues" evidence="1">
    <location>
        <begin position="193"/>
        <end position="202"/>
    </location>
</feature>
<dbReference type="EMBL" id="ML179053">
    <property type="protein sequence ID" value="THV04771.1"/>
    <property type="molecule type" value="Genomic_DNA"/>
</dbReference>
<feature type="compositionally biased region" description="Polar residues" evidence="1">
    <location>
        <begin position="23"/>
        <end position="36"/>
    </location>
</feature>
<name>A0A4S8MPR2_DENBC</name>
<sequence length="214" mass="21975">MPLLKSHKNDKHAEPEELRHGHATTNLNDPDYSRSSGAGVPTSVPTGMHSGSGATGTYPAHEPGYTTGATGLGQEPYTTGTHQNPTSGMGYSSGDPYSSAGVGHDNFNAGTGNIPPTHALHAGQATAGERHGSGGSGITGKVEKAVGTMIGSHSLKAKGMEKEKEAQALKMQSSELAEAERLEREAMMRRERAVGHGAHPDMGKLGGGGTGNVQ</sequence>
<evidence type="ECO:0000256" key="1">
    <source>
        <dbReference type="SAM" id="MobiDB-lite"/>
    </source>
</evidence>
<feature type="region of interest" description="Disordered" evidence="1">
    <location>
        <begin position="193"/>
        <end position="214"/>
    </location>
</feature>
<protein>
    <submittedName>
        <fullName evidence="2">Uncharacterized protein</fullName>
    </submittedName>
</protein>
<evidence type="ECO:0000313" key="3">
    <source>
        <dbReference type="Proteomes" id="UP000297245"/>
    </source>
</evidence>
<proteinExistence type="predicted"/>